<feature type="compositionally biased region" description="Basic and acidic residues" evidence="1">
    <location>
        <begin position="29"/>
        <end position="38"/>
    </location>
</feature>
<sequence length="75" mass="8025">MTFGPYHTLRCKDDIAAALVDHPDEEDRPETSGPRETDGLVPDSASEVDSETASFLSDDEVEADVLTGPATSTDE</sequence>
<evidence type="ECO:0000256" key="1">
    <source>
        <dbReference type="SAM" id="MobiDB-lite"/>
    </source>
</evidence>
<protein>
    <submittedName>
        <fullName evidence="2">Uncharacterized protein</fullName>
    </submittedName>
</protein>
<dbReference type="RefSeq" id="WP_227231402.1">
    <property type="nucleotide sequence ID" value="NZ_JAJCVJ010000003.1"/>
</dbReference>
<keyword evidence="3" id="KW-1185">Reference proteome</keyword>
<organism evidence="2 3">
    <name type="scientific">Salinirubrum litoreum</name>
    <dbReference type="NCBI Taxonomy" id="1126234"/>
    <lineage>
        <taxon>Archaea</taxon>
        <taxon>Methanobacteriati</taxon>
        <taxon>Methanobacteriota</taxon>
        <taxon>Stenosarchaea group</taxon>
        <taxon>Halobacteria</taxon>
        <taxon>Halobacteriales</taxon>
        <taxon>Haloferacaceae</taxon>
        <taxon>Salinirubrum</taxon>
    </lineage>
</organism>
<proteinExistence type="predicted"/>
<comment type="caution">
    <text evidence="2">The sequence shown here is derived from an EMBL/GenBank/DDBJ whole genome shotgun (WGS) entry which is preliminary data.</text>
</comment>
<accession>A0ABD5RFN2</accession>
<reference evidence="2 3" key="1">
    <citation type="journal article" date="2019" name="Int. J. Syst. Evol. Microbiol.">
        <title>The Global Catalogue of Microorganisms (GCM) 10K type strain sequencing project: providing services to taxonomists for standard genome sequencing and annotation.</title>
        <authorList>
            <consortium name="The Broad Institute Genomics Platform"/>
            <consortium name="The Broad Institute Genome Sequencing Center for Infectious Disease"/>
            <person name="Wu L."/>
            <person name="Ma J."/>
        </authorList>
    </citation>
    <scope>NUCLEOTIDE SEQUENCE [LARGE SCALE GENOMIC DNA]</scope>
    <source>
        <strain evidence="2 3">CGMCC 1.12237</strain>
    </source>
</reference>
<gene>
    <name evidence="2" type="ORF">ACFPJ5_18070</name>
</gene>
<evidence type="ECO:0000313" key="3">
    <source>
        <dbReference type="Proteomes" id="UP001596201"/>
    </source>
</evidence>
<dbReference type="AlphaFoldDB" id="A0ABD5RFN2"/>
<dbReference type="EMBL" id="JBHSKX010000004">
    <property type="protein sequence ID" value="MFC5368835.1"/>
    <property type="molecule type" value="Genomic_DNA"/>
</dbReference>
<feature type="region of interest" description="Disordered" evidence="1">
    <location>
        <begin position="22"/>
        <end position="75"/>
    </location>
</feature>
<dbReference type="Proteomes" id="UP001596201">
    <property type="component" value="Unassembled WGS sequence"/>
</dbReference>
<name>A0ABD5RFN2_9EURY</name>
<evidence type="ECO:0000313" key="2">
    <source>
        <dbReference type="EMBL" id="MFC5368835.1"/>
    </source>
</evidence>